<evidence type="ECO:0000313" key="7">
    <source>
        <dbReference type="Proteomes" id="UP000078046"/>
    </source>
</evidence>
<proteinExistence type="predicted"/>
<dbReference type="PANTHER" id="PTHR14234">
    <property type="entry name" value="RIM BINDING PROTEIN-RELATED"/>
    <property type="match status" value="1"/>
</dbReference>
<keyword evidence="2" id="KW-0677">Repeat</keyword>
<dbReference type="FunFam" id="2.30.30.40:FF:000016">
    <property type="entry name" value="RIMS-binding protein 2 isoform X2"/>
    <property type="match status" value="1"/>
</dbReference>
<dbReference type="Pfam" id="PF25523">
    <property type="entry name" value="Ig_RIMBP2"/>
    <property type="match status" value="1"/>
</dbReference>
<feature type="domain" description="SH3" evidence="5">
    <location>
        <begin position="1074"/>
        <end position="1142"/>
    </location>
</feature>
<name>A0A177B496_9BILA</name>
<dbReference type="Gene3D" id="2.60.40.10">
    <property type="entry name" value="Immunoglobulins"/>
    <property type="match status" value="1"/>
</dbReference>
<comment type="caution">
    <text evidence="6">The sequence shown here is derived from an EMBL/GenBank/DDBJ whole genome shotgun (WGS) entry which is preliminary data.</text>
</comment>
<evidence type="ECO:0000313" key="6">
    <source>
        <dbReference type="EMBL" id="OAF69109.1"/>
    </source>
</evidence>
<dbReference type="InterPro" id="IPR001452">
    <property type="entry name" value="SH3_domain"/>
</dbReference>
<dbReference type="EMBL" id="LWCA01000333">
    <property type="protein sequence ID" value="OAF69109.1"/>
    <property type="molecule type" value="Genomic_DNA"/>
</dbReference>
<accession>A0A177B496</accession>
<dbReference type="SUPFAM" id="SSF50044">
    <property type="entry name" value="SH3-domain"/>
    <property type="match status" value="3"/>
</dbReference>
<dbReference type="GO" id="GO:0045202">
    <property type="term" value="C:synapse"/>
    <property type="evidence" value="ECO:0007669"/>
    <property type="project" value="GOC"/>
</dbReference>
<gene>
    <name evidence="6" type="ORF">A3Q56_03151</name>
</gene>
<dbReference type="SMART" id="SM00326">
    <property type="entry name" value="SH3"/>
    <property type="match status" value="3"/>
</dbReference>
<dbReference type="InterPro" id="IPR036028">
    <property type="entry name" value="SH3-like_dom_sf"/>
</dbReference>
<evidence type="ECO:0000259" key="5">
    <source>
        <dbReference type="PROSITE" id="PS50002"/>
    </source>
</evidence>
<reference evidence="6 7" key="1">
    <citation type="submission" date="2016-04" db="EMBL/GenBank/DDBJ databases">
        <title>The genome of Intoshia linei affirms orthonectids as highly simplified spiralians.</title>
        <authorList>
            <person name="Mikhailov K.V."/>
            <person name="Slusarev G.S."/>
            <person name="Nikitin M.A."/>
            <person name="Logacheva M.D."/>
            <person name="Penin A."/>
            <person name="Aleoshin V."/>
            <person name="Panchin Y.V."/>
        </authorList>
    </citation>
    <scope>NUCLEOTIDE SEQUENCE [LARGE SCALE GENOMIC DNA]</scope>
    <source>
        <strain evidence="6">Intl2013</strain>
        <tissue evidence="6">Whole animal</tissue>
    </source>
</reference>
<feature type="compositionally biased region" description="Low complexity" evidence="4">
    <location>
        <begin position="48"/>
        <end position="62"/>
    </location>
</feature>
<dbReference type="Gene3D" id="2.30.30.40">
    <property type="entry name" value="SH3 Domains"/>
    <property type="match status" value="3"/>
</dbReference>
<feature type="domain" description="SH3" evidence="5">
    <location>
        <begin position="526"/>
        <end position="595"/>
    </location>
</feature>
<dbReference type="OrthoDB" id="4158657at2759"/>
<dbReference type="SUPFAM" id="SSF49265">
    <property type="entry name" value="Fibronectin type III"/>
    <property type="match status" value="1"/>
</dbReference>
<evidence type="ECO:0000256" key="3">
    <source>
        <dbReference type="PROSITE-ProRule" id="PRU00192"/>
    </source>
</evidence>
<dbReference type="InterPro" id="IPR036116">
    <property type="entry name" value="FN3_sf"/>
</dbReference>
<keyword evidence="7" id="KW-1185">Reference proteome</keyword>
<dbReference type="InterPro" id="IPR057884">
    <property type="entry name" value="FN3_RIM-BP1/2/3"/>
</dbReference>
<protein>
    <recommendedName>
        <fullName evidence="5">SH3 domain-containing protein</fullName>
    </recommendedName>
</protein>
<dbReference type="InterPro" id="IPR013783">
    <property type="entry name" value="Ig-like_fold"/>
</dbReference>
<evidence type="ECO:0000256" key="4">
    <source>
        <dbReference type="SAM" id="MobiDB-lite"/>
    </source>
</evidence>
<feature type="region of interest" description="Disordered" evidence="4">
    <location>
        <begin position="42"/>
        <end position="62"/>
    </location>
</feature>
<feature type="domain" description="SH3" evidence="5">
    <location>
        <begin position="1006"/>
        <end position="1073"/>
    </location>
</feature>
<dbReference type="PANTHER" id="PTHR14234:SF19">
    <property type="entry name" value="RIM-BINDING PROTEIN, ISOFORM F"/>
    <property type="match status" value="1"/>
</dbReference>
<evidence type="ECO:0000256" key="1">
    <source>
        <dbReference type="ARBA" id="ARBA00022443"/>
    </source>
</evidence>
<keyword evidence="1 3" id="KW-0728">SH3 domain</keyword>
<dbReference type="PROSITE" id="PS50002">
    <property type="entry name" value="SH3"/>
    <property type="match status" value="3"/>
</dbReference>
<organism evidence="6 7">
    <name type="scientific">Intoshia linei</name>
    <dbReference type="NCBI Taxonomy" id="1819745"/>
    <lineage>
        <taxon>Eukaryota</taxon>
        <taxon>Metazoa</taxon>
        <taxon>Spiralia</taxon>
        <taxon>Lophotrochozoa</taxon>
        <taxon>Mesozoa</taxon>
        <taxon>Orthonectida</taxon>
        <taxon>Rhopaluridae</taxon>
        <taxon>Intoshia</taxon>
    </lineage>
</organism>
<dbReference type="Pfam" id="PF07653">
    <property type="entry name" value="SH3_2"/>
    <property type="match status" value="2"/>
</dbReference>
<evidence type="ECO:0000256" key="2">
    <source>
        <dbReference type="ARBA" id="ARBA00022737"/>
    </source>
</evidence>
<sequence length="1152" mass="132765">MAKDKKEKLDLHMLNRLSSSFLYPNSQIESNMRMQYTTGADISNITPEENPNSKNSSSSDFIESYQNSSDALYDNRKINIQKRTNYRRSSSFSKDDVDNSNLKKNRLSQCNKVEWLKSEVISKNRNMKKLKSENNRILRDIDTQHQIDLKSIDIQKSRQEKLKLDVLKRKLKSDYERRIFRQKCTFERSINHLCVQLTKEKNTAVIQAVNEERKRIQTENICALKMNKHINLVNNVKESLCNQVETMAIIDGEREKYITDLRQSYEASLKESDDNSFKNNISDIFKEQLIDYETKNMIRQKNDNEKKLIEKLTNLSTKITSLDQKSTQLNIENVRLRNWIEKHTVFKHEPEIKLFDKSNFEISRSTSTIDDTTEFLGKCNENELSKSTSQSTEIRYRSSVIQTQDKEKKIKKPTKLDKTILMESSNLNNETENDESFKTLKDEILLLREKNKIQQLQQNELVKEFEKILISNYDYDLKKEVKNEDFTNNVFDVLKHLKSPLKSTSTEDNNINLKDQETNKLKNMIINSRIFVCLYDYNPETMSPNKENGKDELKICCGEYVIVFGSIRDDGFYVGELLNGNTGLLPSTFIRELTKEELEAFYANLPKLGDTKSLHNPDARDKLKKIKNASNQFSSIGTLSFSEGTFEESVAPPYCLTIERKLQTSILISWKSPTSLGFDDICCYHIYLDSHLYSSIQSNNRLKCLVTQIDSNEHRISITVITTEGRESQQAGCTILLGKDVNKSPSQVNIVSITYTSAIVSWLPSDSNTSHHIMLNGKHYTTALPGVYSFYLLKLKPNYEYSLEIVMQNTSDRILSSQCIFQTLIPKPPDASINVQITKGPDIGSLFINWIPIVMDEENMSNGSVVLGYLVEINEESITRVTGALTDHCILTSDELNISKFKKPVTLSLRTWSENELYSIRTSTNITSEYIDELLLDCKNNNVNNHHITPVNTIQDTVNYSKPYKTVKKRVESLDFTPIETVNSKLKRSKKDKKHIYSEPTTHYTEQTSTFRALYSYDPKEMSPNQDISEELAFCKDEIITVFGEIDADGFYKSKIKKKYGLVPSNLIEKTMENELGYARALYDYNPSLLSPNIDPESELSFKKNDIIKLHYISDDGFYYGSSVNHKSSGLIPSNFIKSLSQKEIEAYVQTQ</sequence>
<dbReference type="Proteomes" id="UP000078046">
    <property type="component" value="Unassembled WGS sequence"/>
</dbReference>
<dbReference type="AlphaFoldDB" id="A0A177B496"/>
<dbReference type="GO" id="GO:0007274">
    <property type="term" value="P:neuromuscular synaptic transmission"/>
    <property type="evidence" value="ECO:0007669"/>
    <property type="project" value="TreeGrafter"/>
</dbReference>
<dbReference type="InterPro" id="IPR040325">
    <property type="entry name" value="RIMBP1/2/3"/>
</dbReference>